<evidence type="ECO:0000313" key="3">
    <source>
        <dbReference type="EMBL" id="EQD44713.1"/>
    </source>
</evidence>
<evidence type="ECO:0000259" key="2">
    <source>
        <dbReference type="Pfam" id="PF11790"/>
    </source>
</evidence>
<dbReference type="Pfam" id="PF11790">
    <property type="entry name" value="Glyco_hydro_cc"/>
    <property type="match status" value="1"/>
</dbReference>
<keyword evidence="1" id="KW-1133">Transmembrane helix</keyword>
<feature type="transmembrane region" description="Helical" evidence="1">
    <location>
        <begin position="9"/>
        <end position="31"/>
    </location>
</feature>
<dbReference type="GO" id="GO:0004553">
    <property type="term" value="F:hydrolase activity, hydrolyzing O-glycosyl compounds"/>
    <property type="evidence" value="ECO:0007669"/>
    <property type="project" value="TreeGrafter"/>
</dbReference>
<evidence type="ECO:0000256" key="1">
    <source>
        <dbReference type="SAM" id="Phobius"/>
    </source>
</evidence>
<reference evidence="3" key="1">
    <citation type="submission" date="2013-08" db="EMBL/GenBank/DDBJ databases">
        <authorList>
            <person name="Mendez C."/>
            <person name="Richter M."/>
            <person name="Ferrer M."/>
            <person name="Sanchez J."/>
        </authorList>
    </citation>
    <scope>NUCLEOTIDE SEQUENCE</scope>
</reference>
<dbReference type="EMBL" id="AUZZ01006861">
    <property type="protein sequence ID" value="EQD44713.1"/>
    <property type="molecule type" value="Genomic_DNA"/>
</dbReference>
<dbReference type="SUPFAM" id="SSF51445">
    <property type="entry name" value="(Trans)glycosidases"/>
    <property type="match status" value="1"/>
</dbReference>
<accession>T0ZJ80</accession>
<organism evidence="3">
    <name type="scientific">mine drainage metagenome</name>
    <dbReference type="NCBI Taxonomy" id="410659"/>
    <lineage>
        <taxon>unclassified sequences</taxon>
        <taxon>metagenomes</taxon>
        <taxon>ecological metagenomes</taxon>
    </lineage>
</organism>
<dbReference type="Gene3D" id="3.20.20.80">
    <property type="entry name" value="Glycosidases"/>
    <property type="match status" value="1"/>
</dbReference>
<dbReference type="PANTHER" id="PTHR12631">
    <property type="entry name" value="ALPHA-L-IDURONIDASE"/>
    <property type="match status" value="1"/>
</dbReference>
<name>T0ZJ80_9ZZZZ</name>
<dbReference type="AlphaFoldDB" id="T0ZJ80"/>
<sequence>MLMTGRKWIYIASLLIVAAILAYYLLFYGAYRTNSSIASNYSFVVGIGTHGNLSSEIKSLQSGIKYYRTDISLSQSQESQLTTEHDKYGAHYLGILDYNTLPGGFSNKGWNLSAWNSSVAAALKAYPWINSWEIWNEPWVPAFQTGYVNGSAYNYYQVLKSAYTIIKRINPNATVVCFGGAPIYSPMLYNWYSRVWGYGASKYCDAISIHAYPDSIGTLNKTGVSEWSAVLSEYEALTHLPMWITEFGIPSSSNATVDYSQSNQEAFMVQAFNLFNKYGFVKRVYWYDLWGLSDGPVGNDFGLLNLSDPSYGTPSIAWHAFSSIYNRSLSK</sequence>
<gene>
    <name evidence="3" type="ORF">B2A_09508</name>
</gene>
<keyword evidence="1" id="KW-0472">Membrane</keyword>
<proteinExistence type="predicted"/>
<dbReference type="InterPro" id="IPR017853">
    <property type="entry name" value="GH"/>
</dbReference>
<dbReference type="PANTHER" id="PTHR12631:SF10">
    <property type="entry name" value="BETA-XYLOSIDASE-LIKE PROTEIN-RELATED"/>
    <property type="match status" value="1"/>
</dbReference>
<feature type="domain" description="Asl1-like glycosyl hydrolase catalytic" evidence="2">
    <location>
        <begin position="163"/>
        <end position="288"/>
    </location>
</feature>
<dbReference type="InterPro" id="IPR024655">
    <property type="entry name" value="Asl1_glyco_hydro_catalytic"/>
</dbReference>
<keyword evidence="1" id="KW-0812">Transmembrane</keyword>
<reference evidence="3" key="2">
    <citation type="journal article" date="2014" name="ISME J.">
        <title>Microbial stratification in low pH oxic and suboxic macroscopic growths along an acid mine drainage.</title>
        <authorList>
            <person name="Mendez-Garcia C."/>
            <person name="Mesa V."/>
            <person name="Sprenger R.R."/>
            <person name="Richter M."/>
            <person name="Diez M.S."/>
            <person name="Solano J."/>
            <person name="Bargiela R."/>
            <person name="Golyshina O.V."/>
            <person name="Manteca A."/>
            <person name="Ramos J.L."/>
            <person name="Gallego J.R."/>
            <person name="Llorente I."/>
            <person name="Martins Dos Santos V.A."/>
            <person name="Jensen O.N."/>
            <person name="Pelaez A.I."/>
            <person name="Sanchez J."/>
            <person name="Ferrer M."/>
        </authorList>
    </citation>
    <scope>NUCLEOTIDE SEQUENCE</scope>
</reference>
<comment type="caution">
    <text evidence="3">The sequence shown here is derived from an EMBL/GenBank/DDBJ whole genome shotgun (WGS) entry which is preliminary data.</text>
</comment>
<dbReference type="InterPro" id="IPR051923">
    <property type="entry name" value="Glycosyl_Hydrolase_39"/>
</dbReference>
<protein>
    <recommendedName>
        <fullName evidence="2">Asl1-like glycosyl hydrolase catalytic domain-containing protein</fullName>
    </recommendedName>
</protein>